<evidence type="ECO:0000256" key="6">
    <source>
        <dbReference type="ARBA" id="ARBA00040560"/>
    </source>
</evidence>
<dbReference type="AlphaFoldDB" id="A0AAD8Z042"/>
<comment type="subunit">
    <text evidence="5">Homo/heterodimer, or complexes of higher-order. The structure of beta-crystallin oligomers seems to be stabilized through interactions between the N-terminal arms.</text>
</comment>
<feature type="domain" description="Beta/gamma crystallin 'Greek key'" evidence="8">
    <location>
        <begin position="108"/>
        <end position="154"/>
    </location>
</feature>
<dbReference type="PANTHER" id="PTHR11818">
    <property type="entry name" value="BETA/GAMMA CRYSTALLIN"/>
    <property type="match status" value="1"/>
</dbReference>
<dbReference type="InterPro" id="IPR011024">
    <property type="entry name" value="G_crystallin-like"/>
</dbReference>
<comment type="similarity">
    <text evidence="2">Belongs to the beta/gamma-crystallin family.</text>
</comment>
<dbReference type="FunFam" id="2.60.20.10:FF:000004">
    <property type="entry name" value="Crystallin beta A4"/>
    <property type="match status" value="1"/>
</dbReference>
<evidence type="ECO:0000256" key="2">
    <source>
        <dbReference type="ARBA" id="ARBA00009646"/>
    </source>
</evidence>
<evidence type="ECO:0000256" key="3">
    <source>
        <dbReference type="ARBA" id="ARBA00022613"/>
    </source>
</evidence>
<dbReference type="GO" id="GO:0002088">
    <property type="term" value="P:lens development in camera-type eye"/>
    <property type="evidence" value="ECO:0007669"/>
    <property type="project" value="TreeGrafter"/>
</dbReference>
<dbReference type="GO" id="GO:0005212">
    <property type="term" value="F:structural constituent of eye lens"/>
    <property type="evidence" value="ECO:0007669"/>
    <property type="project" value="UniProtKB-KW"/>
</dbReference>
<proteinExistence type="inferred from homology"/>
<keyword evidence="3" id="KW-0273">Eye lens protein</keyword>
<dbReference type="Proteomes" id="UP001239994">
    <property type="component" value="Unassembled WGS sequence"/>
</dbReference>
<sequence>LLFSFLSLSICSFLSLFLNFVFIDLSLSPSPSFTSSLSLLFLSHAVSSGQTAVMNPQLEQVQGGACQWRLTVFEEEHYQGRSCHFTCECQNILERDFRKIRSMKVEGGAWVGFEYPEFQGQQFVMEKGDYPCSQAWSGNSSYRTENLLSFRPVRCANHSDSKVTLYESEDFQGHKFEICNDYPSLPAMGWCSKEVPSIKINSGAWVAYQFPGYRGYQYILERDRHQGEFRNYNDYSTQAHSSQIQSIRRIQH</sequence>
<keyword evidence="4" id="KW-0677">Repeat</keyword>
<reference evidence="9" key="1">
    <citation type="submission" date="2023-03" db="EMBL/GenBank/DDBJ databases">
        <title>Electrophorus voltai genome.</title>
        <authorList>
            <person name="Bian C."/>
        </authorList>
    </citation>
    <scope>NUCLEOTIDE SEQUENCE</scope>
    <source>
        <strain evidence="9">CB-2022</strain>
        <tissue evidence="9">Muscle</tissue>
    </source>
</reference>
<comment type="function">
    <text evidence="1">Crystallins are the dominant structural components of the vertebrate eye lens.</text>
</comment>
<dbReference type="InterPro" id="IPR001064">
    <property type="entry name" value="Beta/gamma_crystallin"/>
</dbReference>
<evidence type="ECO:0000259" key="8">
    <source>
        <dbReference type="PROSITE" id="PS50915"/>
    </source>
</evidence>
<feature type="domain" description="Beta/gamma crystallin 'Greek key'" evidence="8">
    <location>
        <begin position="161"/>
        <end position="202"/>
    </location>
</feature>
<gene>
    <name evidence="9" type="ORF">P4O66_015063</name>
</gene>
<comment type="caution">
    <text evidence="9">The sequence shown here is derived from an EMBL/GenBank/DDBJ whole genome shotgun (WGS) entry which is preliminary data.</text>
</comment>
<dbReference type="Pfam" id="PF00030">
    <property type="entry name" value="Crystall"/>
    <property type="match status" value="2"/>
</dbReference>
<dbReference type="SUPFAM" id="SSF49695">
    <property type="entry name" value="gamma-Crystallin-like"/>
    <property type="match status" value="1"/>
</dbReference>
<dbReference type="PROSITE" id="PS50915">
    <property type="entry name" value="CRYSTALLIN_BETA_GAMMA"/>
    <property type="match status" value="3"/>
</dbReference>
<dbReference type="InterPro" id="IPR050252">
    <property type="entry name" value="Beta/Gamma-Crystallin"/>
</dbReference>
<keyword evidence="10" id="KW-1185">Reference proteome</keyword>
<evidence type="ECO:0000256" key="1">
    <source>
        <dbReference type="ARBA" id="ARBA00003689"/>
    </source>
</evidence>
<dbReference type="PANTHER" id="PTHR11818:SF7">
    <property type="entry name" value="BETA-CRYSTALLIN A2"/>
    <property type="match status" value="1"/>
</dbReference>
<evidence type="ECO:0000256" key="5">
    <source>
        <dbReference type="ARBA" id="ARBA00025922"/>
    </source>
</evidence>
<dbReference type="FunFam" id="2.60.20.10:FF:000002">
    <property type="entry name" value="Crystallin, beta B2"/>
    <property type="match status" value="1"/>
</dbReference>
<dbReference type="Gene3D" id="2.60.20.10">
    <property type="entry name" value="Crystallins"/>
    <property type="match status" value="2"/>
</dbReference>
<evidence type="ECO:0000313" key="9">
    <source>
        <dbReference type="EMBL" id="KAK1789116.1"/>
    </source>
</evidence>
<protein>
    <recommendedName>
        <fullName evidence="6">Beta-crystallin A2</fullName>
    </recommendedName>
    <alternativeName>
        <fullName evidence="7">Beta-A2 crystallin</fullName>
    </alternativeName>
</protein>
<organism evidence="9 10">
    <name type="scientific">Electrophorus voltai</name>
    <dbReference type="NCBI Taxonomy" id="2609070"/>
    <lineage>
        <taxon>Eukaryota</taxon>
        <taxon>Metazoa</taxon>
        <taxon>Chordata</taxon>
        <taxon>Craniata</taxon>
        <taxon>Vertebrata</taxon>
        <taxon>Euteleostomi</taxon>
        <taxon>Actinopterygii</taxon>
        <taxon>Neopterygii</taxon>
        <taxon>Teleostei</taxon>
        <taxon>Ostariophysi</taxon>
        <taxon>Gymnotiformes</taxon>
        <taxon>Gymnotoidei</taxon>
        <taxon>Gymnotidae</taxon>
        <taxon>Electrophorus</taxon>
    </lineage>
</organism>
<feature type="non-terminal residue" evidence="9">
    <location>
        <position position="1"/>
    </location>
</feature>
<evidence type="ECO:0000256" key="4">
    <source>
        <dbReference type="ARBA" id="ARBA00022737"/>
    </source>
</evidence>
<evidence type="ECO:0000256" key="7">
    <source>
        <dbReference type="ARBA" id="ARBA00042193"/>
    </source>
</evidence>
<name>A0AAD8Z042_9TELE</name>
<dbReference type="GO" id="GO:0007601">
    <property type="term" value="P:visual perception"/>
    <property type="evidence" value="ECO:0007669"/>
    <property type="project" value="TreeGrafter"/>
</dbReference>
<dbReference type="PRINTS" id="PR01367">
    <property type="entry name" value="BGCRYSTALLIN"/>
</dbReference>
<dbReference type="EMBL" id="JAROKS010000022">
    <property type="protein sequence ID" value="KAK1789116.1"/>
    <property type="molecule type" value="Genomic_DNA"/>
</dbReference>
<feature type="domain" description="Beta/gamma crystallin 'Greek key'" evidence="8">
    <location>
        <begin position="203"/>
        <end position="251"/>
    </location>
</feature>
<accession>A0AAD8Z042</accession>
<evidence type="ECO:0000313" key="10">
    <source>
        <dbReference type="Proteomes" id="UP001239994"/>
    </source>
</evidence>
<dbReference type="SMART" id="SM00247">
    <property type="entry name" value="XTALbg"/>
    <property type="match status" value="2"/>
</dbReference>